<feature type="domain" description="Sulfatase N-terminal" evidence="8">
    <location>
        <begin position="235"/>
        <end position="524"/>
    </location>
</feature>
<dbReference type="RefSeq" id="WP_107208906.1">
    <property type="nucleotide sequence ID" value="NZ_CP061862.1"/>
</dbReference>
<keyword evidence="4 10" id="KW-0808">Transferase</keyword>
<dbReference type="CDD" id="cd16017">
    <property type="entry name" value="LptA"/>
    <property type="match status" value="1"/>
</dbReference>
<dbReference type="GO" id="GO:0016776">
    <property type="term" value="F:phosphotransferase activity, phosphate group as acceptor"/>
    <property type="evidence" value="ECO:0007669"/>
    <property type="project" value="TreeGrafter"/>
</dbReference>
<dbReference type="PANTHER" id="PTHR30443">
    <property type="entry name" value="INNER MEMBRANE PROTEIN"/>
    <property type="match status" value="1"/>
</dbReference>
<feature type="domain" description="Phosphoethanolamine transferase N-terminal" evidence="9">
    <location>
        <begin position="54"/>
        <end position="205"/>
    </location>
</feature>
<dbReference type="InterPro" id="IPR040423">
    <property type="entry name" value="PEA_transferase"/>
</dbReference>
<evidence type="ECO:0000313" key="11">
    <source>
        <dbReference type="Proteomes" id="UP000516656"/>
    </source>
</evidence>
<dbReference type="InterPro" id="IPR000917">
    <property type="entry name" value="Sulfatase_N"/>
</dbReference>
<keyword evidence="6" id="KW-1133">Transmembrane helix</keyword>
<keyword evidence="5" id="KW-0812">Transmembrane</keyword>
<dbReference type="Pfam" id="PF00884">
    <property type="entry name" value="Sulfatase"/>
    <property type="match status" value="1"/>
</dbReference>
<dbReference type="NCBIfam" id="NF028537">
    <property type="entry name" value="P_eth_NH2_trans"/>
    <property type="match status" value="1"/>
</dbReference>
<dbReference type="Pfam" id="PF08019">
    <property type="entry name" value="EptA_B_N"/>
    <property type="match status" value="1"/>
</dbReference>
<accession>A0A5F0YCY3</accession>
<reference evidence="10 11" key="1">
    <citation type="submission" date="2020-09" db="EMBL/GenBank/DDBJ databases">
        <title>Complete, closed and curated genome sequences of Photobacterium damselae subsp. piscicida isolates from Australia indicate localised evolution and additional plasmid-borne pathogenicity mechanisms.</title>
        <authorList>
            <person name="Baseggio L."/>
            <person name="Silayeva O."/>
            <person name="Buller N."/>
            <person name="Landos M."/>
            <person name="Engelstaedter J."/>
            <person name="Barnes A.C."/>
        </authorList>
    </citation>
    <scope>NUCLEOTIDE SEQUENCE [LARGE SCALE GENOMIC DNA]</scope>
    <source>
        <strain evidence="10 11">AS-16-0540-1</strain>
    </source>
</reference>
<sequence>MIKPSFSYSKLILLLAIYFGLVLNIPLYKELYYLTRNQAVIHWGFLVSIPIFVISALNLLFQLFAWPKITKPFFALLLLLSSIISYASFQYRTIFDSEMLRNLMQTYSGEVFAYISVSSIVWIIAFGVFPTLVLFMTHIKPVNNQWGFIKHKLLSMGASALLIVIIGGFFYQDYVSLGRNHSEVRRLIIPTHFIYSANKYIKQTYFSPPMVYREIGTDAKQTDKALARAKEKPSLVILVVGETARAQNYQFNGYHKATNPFTSQQDVIFYPNVSSCGTATAISVPCMFSALNRDNYSHDIANNQDNVLDVLKRANIDILWKDNDGGDKGVARHVTYREIKPDVNNLNCNSSSCFDMALFDNLDKEIDNMQGNRLVVLHLIGSHGPTYYQRYPKSHEIFSPVCARADIEKCTREEITNTYDNTIAYTDYVLSQLINQLKAKESSYNTALLYLSDHGESLGEHGLYLHGMPYQLAPRYQTEIPMMLWLSQSFCMENNLDPNCLEEQAKLYHYSHDNLFHSLLGLFSVRSEVYNKRQDIFAQCQNRLPIDYNNLQQSDSLQNKTQYIKAIKNMIISS</sequence>
<organism evidence="10 11">
    <name type="scientific">Photobacterium damsela subsp. piscicida</name>
    <name type="common">Pasteurella piscicida</name>
    <dbReference type="NCBI Taxonomy" id="38294"/>
    <lineage>
        <taxon>Bacteria</taxon>
        <taxon>Pseudomonadati</taxon>
        <taxon>Pseudomonadota</taxon>
        <taxon>Gammaproteobacteria</taxon>
        <taxon>Vibrionales</taxon>
        <taxon>Vibrionaceae</taxon>
        <taxon>Photobacterium</taxon>
    </lineage>
</organism>
<dbReference type="InterPro" id="IPR058130">
    <property type="entry name" value="PEA_transf_C"/>
</dbReference>
<dbReference type="EMBL" id="CP061855">
    <property type="protein sequence ID" value="QOD58299.1"/>
    <property type="molecule type" value="Genomic_DNA"/>
</dbReference>
<evidence type="ECO:0000256" key="3">
    <source>
        <dbReference type="ARBA" id="ARBA00022519"/>
    </source>
</evidence>
<dbReference type="GO" id="GO:0009244">
    <property type="term" value="P:lipopolysaccharide core region biosynthetic process"/>
    <property type="evidence" value="ECO:0007669"/>
    <property type="project" value="TreeGrafter"/>
</dbReference>
<gene>
    <name evidence="10" type="ORF">IC627_21370</name>
</gene>
<evidence type="ECO:0000256" key="4">
    <source>
        <dbReference type="ARBA" id="ARBA00022679"/>
    </source>
</evidence>
<dbReference type="PANTHER" id="PTHR30443:SF0">
    <property type="entry name" value="PHOSPHOETHANOLAMINE TRANSFERASE EPTA"/>
    <property type="match status" value="1"/>
</dbReference>
<keyword evidence="7" id="KW-0472">Membrane</keyword>
<evidence type="ECO:0000256" key="6">
    <source>
        <dbReference type="ARBA" id="ARBA00022989"/>
    </source>
</evidence>
<evidence type="ECO:0000256" key="5">
    <source>
        <dbReference type="ARBA" id="ARBA00022692"/>
    </source>
</evidence>
<dbReference type="GO" id="GO:0005886">
    <property type="term" value="C:plasma membrane"/>
    <property type="evidence" value="ECO:0007669"/>
    <property type="project" value="UniProtKB-SubCell"/>
</dbReference>
<name>A0A5F0YCY3_PHODP</name>
<dbReference type="InterPro" id="IPR017850">
    <property type="entry name" value="Alkaline_phosphatase_core_sf"/>
</dbReference>
<evidence type="ECO:0000313" key="10">
    <source>
        <dbReference type="EMBL" id="QOD58299.1"/>
    </source>
</evidence>
<dbReference type="SUPFAM" id="SSF53649">
    <property type="entry name" value="Alkaline phosphatase-like"/>
    <property type="match status" value="1"/>
</dbReference>
<comment type="subcellular location">
    <subcellularLocation>
        <location evidence="1">Cell inner membrane</location>
        <topology evidence="1">Multi-pass membrane protein</topology>
    </subcellularLocation>
</comment>
<evidence type="ECO:0000256" key="2">
    <source>
        <dbReference type="ARBA" id="ARBA00022475"/>
    </source>
</evidence>
<keyword evidence="2" id="KW-1003">Cell membrane</keyword>
<protein>
    <submittedName>
        <fullName evidence="10">Phosphoethanolamine--lipid A transferase</fullName>
    </submittedName>
</protein>
<evidence type="ECO:0000259" key="8">
    <source>
        <dbReference type="Pfam" id="PF00884"/>
    </source>
</evidence>
<evidence type="ECO:0000256" key="7">
    <source>
        <dbReference type="ARBA" id="ARBA00023136"/>
    </source>
</evidence>
<proteinExistence type="predicted"/>
<dbReference type="Gene3D" id="3.40.720.10">
    <property type="entry name" value="Alkaline Phosphatase, subunit A"/>
    <property type="match status" value="1"/>
</dbReference>
<keyword evidence="3" id="KW-0997">Cell inner membrane</keyword>
<dbReference type="AlphaFoldDB" id="A0A5F0YCY3"/>
<dbReference type="InterPro" id="IPR012549">
    <property type="entry name" value="EptA-like_N"/>
</dbReference>
<dbReference type="Proteomes" id="UP000516656">
    <property type="component" value="Chromosome 2"/>
</dbReference>
<evidence type="ECO:0000259" key="9">
    <source>
        <dbReference type="Pfam" id="PF08019"/>
    </source>
</evidence>
<evidence type="ECO:0000256" key="1">
    <source>
        <dbReference type="ARBA" id="ARBA00004429"/>
    </source>
</evidence>